<name>A0ABW2J9E7_9ACTN</name>
<gene>
    <name evidence="8" type="ORF">ACFQVC_00145</name>
</gene>
<dbReference type="EMBL" id="JBHTCF010000001">
    <property type="protein sequence ID" value="MFC7302623.1"/>
    <property type="molecule type" value="Genomic_DNA"/>
</dbReference>
<keyword evidence="3" id="KW-1003">Cell membrane</keyword>
<evidence type="ECO:0000256" key="4">
    <source>
        <dbReference type="ARBA" id="ARBA00022692"/>
    </source>
</evidence>
<keyword evidence="6 7" id="KW-0472">Membrane</keyword>
<keyword evidence="5 7" id="KW-1133">Transmembrane helix</keyword>
<sequence length="259" mass="27144">METLAVCLLAFFAAGYFVLGGADIGTGMLTPYLGRTDAERRLVITSFAPFFLGNEVWLVATAGLLIGCFPELEGELLSGQFAVVVPLLTGWVVRDMGLWLRGRGGGPRLRAVCDGAVVSGSWAVSLSWGWLLASLLTGSTHEPATGPVAAVTALAVAALFAAHGLGFAALRLTGNPYARARVLVGRTGRPWQSFALTAALMAALPLLAGAALPLADSAADGATLAFLVPALLVVTPLLVAVQAWMWRTFRHRVTRPSYL</sequence>
<keyword evidence="9" id="KW-1185">Reference proteome</keyword>
<evidence type="ECO:0000256" key="7">
    <source>
        <dbReference type="SAM" id="Phobius"/>
    </source>
</evidence>
<dbReference type="EC" id="1.10.3.-" evidence="8"/>
<comment type="subcellular location">
    <subcellularLocation>
        <location evidence="1">Cell membrane</location>
        <topology evidence="1">Multi-pass membrane protein</topology>
    </subcellularLocation>
</comment>
<reference evidence="9" key="1">
    <citation type="journal article" date="2019" name="Int. J. Syst. Evol. Microbiol.">
        <title>The Global Catalogue of Microorganisms (GCM) 10K type strain sequencing project: providing services to taxonomists for standard genome sequencing and annotation.</title>
        <authorList>
            <consortium name="The Broad Institute Genomics Platform"/>
            <consortium name="The Broad Institute Genome Sequencing Center for Infectious Disease"/>
            <person name="Wu L."/>
            <person name="Ma J."/>
        </authorList>
    </citation>
    <scope>NUCLEOTIDE SEQUENCE [LARGE SCALE GENOMIC DNA]</scope>
    <source>
        <strain evidence="9">SYNS20</strain>
    </source>
</reference>
<feature type="transmembrane region" description="Helical" evidence="7">
    <location>
        <begin position="81"/>
        <end position="100"/>
    </location>
</feature>
<dbReference type="PANTHER" id="PTHR43141">
    <property type="entry name" value="CYTOCHROME BD2 SUBUNIT II"/>
    <property type="match status" value="1"/>
</dbReference>
<protein>
    <submittedName>
        <fullName evidence="8">Cytochrome d ubiquinol oxidase subunit II</fullName>
        <ecNumber evidence="8">1.10.3.-</ecNumber>
    </submittedName>
</protein>
<keyword evidence="4 7" id="KW-0812">Transmembrane</keyword>
<feature type="transmembrane region" description="Helical" evidence="7">
    <location>
        <begin position="112"/>
        <end position="136"/>
    </location>
</feature>
<organism evidence="8 9">
    <name type="scientific">Streptomyces monticola</name>
    <dbReference type="NCBI Taxonomy" id="2666263"/>
    <lineage>
        <taxon>Bacteria</taxon>
        <taxon>Bacillati</taxon>
        <taxon>Actinomycetota</taxon>
        <taxon>Actinomycetes</taxon>
        <taxon>Kitasatosporales</taxon>
        <taxon>Streptomycetaceae</taxon>
        <taxon>Streptomyces</taxon>
    </lineage>
</organism>
<dbReference type="InterPro" id="IPR003317">
    <property type="entry name" value="Cyt-d_oxidase_su2"/>
</dbReference>
<feature type="transmembrane region" description="Helical" evidence="7">
    <location>
        <begin position="224"/>
        <end position="246"/>
    </location>
</feature>
<comment type="caution">
    <text evidence="8">The sequence shown here is derived from an EMBL/GenBank/DDBJ whole genome shotgun (WGS) entry which is preliminary data.</text>
</comment>
<comment type="similarity">
    <text evidence="2">Belongs to the cytochrome ubiquinol oxidase subunit 2 family.</text>
</comment>
<dbReference type="RefSeq" id="WP_381825058.1">
    <property type="nucleotide sequence ID" value="NZ_JBHTCF010000001.1"/>
</dbReference>
<evidence type="ECO:0000256" key="5">
    <source>
        <dbReference type="ARBA" id="ARBA00022989"/>
    </source>
</evidence>
<dbReference type="PANTHER" id="PTHR43141:SF4">
    <property type="entry name" value="CYTOCHROME BD2 SUBUNIT II"/>
    <property type="match status" value="1"/>
</dbReference>
<evidence type="ECO:0000256" key="6">
    <source>
        <dbReference type="ARBA" id="ARBA00023136"/>
    </source>
</evidence>
<proteinExistence type="inferred from homology"/>
<dbReference type="Pfam" id="PF02322">
    <property type="entry name" value="Cyt_bd_oxida_II"/>
    <property type="match status" value="1"/>
</dbReference>
<feature type="transmembrane region" description="Helical" evidence="7">
    <location>
        <begin position="148"/>
        <end position="170"/>
    </location>
</feature>
<evidence type="ECO:0000256" key="3">
    <source>
        <dbReference type="ARBA" id="ARBA00022475"/>
    </source>
</evidence>
<evidence type="ECO:0000256" key="2">
    <source>
        <dbReference type="ARBA" id="ARBA00007543"/>
    </source>
</evidence>
<accession>A0ABW2J9E7</accession>
<dbReference type="Proteomes" id="UP001596523">
    <property type="component" value="Unassembled WGS sequence"/>
</dbReference>
<evidence type="ECO:0000313" key="8">
    <source>
        <dbReference type="EMBL" id="MFC7302623.1"/>
    </source>
</evidence>
<dbReference type="GO" id="GO:0016491">
    <property type="term" value="F:oxidoreductase activity"/>
    <property type="evidence" value="ECO:0007669"/>
    <property type="project" value="UniProtKB-KW"/>
</dbReference>
<keyword evidence="8" id="KW-0560">Oxidoreductase</keyword>
<evidence type="ECO:0000256" key="1">
    <source>
        <dbReference type="ARBA" id="ARBA00004651"/>
    </source>
</evidence>
<feature type="transmembrane region" description="Helical" evidence="7">
    <location>
        <begin position="191"/>
        <end position="212"/>
    </location>
</feature>
<evidence type="ECO:0000313" key="9">
    <source>
        <dbReference type="Proteomes" id="UP001596523"/>
    </source>
</evidence>